<comment type="caution">
    <text evidence="1">The sequence shown here is derived from an EMBL/GenBank/DDBJ whole genome shotgun (WGS) entry which is preliminary data.</text>
</comment>
<evidence type="ECO:0000313" key="2">
    <source>
        <dbReference type="Proteomes" id="UP000654123"/>
    </source>
</evidence>
<reference evidence="1" key="1">
    <citation type="journal article" date="2014" name="Int. J. Syst. Evol. Microbiol.">
        <title>Complete genome sequence of Corynebacterium casei LMG S-19264T (=DSM 44701T), isolated from a smear-ripened cheese.</title>
        <authorList>
            <consortium name="US DOE Joint Genome Institute (JGI-PGF)"/>
            <person name="Walter F."/>
            <person name="Albersmeier A."/>
            <person name="Kalinowski J."/>
            <person name="Ruckert C."/>
        </authorList>
    </citation>
    <scope>NUCLEOTIDE SEQUENCE</scope>
    <source>
        <strain evidence="1">JCM 4335</strain>
    </source>
</reference>
<sequence length="728" mass="77377">MTGQGNRGDDTGLARYVDHTNTIGGSATVHGVTVQTHTVHGGIHTHVQGVPPVPVPRQLLPVSPHFTDRESDIAALDVLIDRHPGEPERPGGDGERTPRLVVVTGPAGVGKTALVTRWLHRGAAAYPDGHLYADLRGHAADEAVPPGEVLGRFLRAIHPGPVPADTVEKTALWRSLTAGLRLAVMLDNVYTAAQARPLLPGSGQSLVAVTGRRRLTGLRIDGALFHPLGLLPPEAAEELLVRGIGRARADGEPGAARRVVKLCAGLPLAVCIASARLAARPRQPVGDLADALARDQNRLAVLAVEGEPAVRSALDASYAALDAPAARLYRLLGQLPLSGFGTRSAAAAAALPLDRAGELLDALVEANLVEDTGPDRYRFHDLIGLHARERGAADESADARTAALRRVCDWYLATTTEAQKLITPAQLTLDRTYASGLPALEPPFTDEAGALRWLADHQDDLRAVLAAAEERGWDTLVWQLVDAMWPLFLRLRVYDLWITAHEAGLAAARHAGHAGAERQMLNSGAIGLSAAGRPDDAISWYEQSRAAARRAGDRRDEGQALLGVGAAHFEAGRHAEAVTHLDRAVALWEETGYRRGVGLARIVLGEVALAADDAPRAVAEFEEARVILLDVRDPHDATRALAFLGRARARAGQYAAGMERLREALGAFEESGAVHWQARTLEMIGLSAQEGGDPDVARDSYERARALFARTNPGDAARVAGRLAASGA</sequence>
<name>A0A918EL17_9ACTN</name>
<dbReference type="Gene3D" id="1.25.40.10">
    <property type="entry name" value="Tetratricopeptide repeat domain"/>
    <property type="match status" value="1"/>
</dbReference>
<accession>A0A918EL17</accession>
<organism evidence="1 2">
    <name type="scientific">Streptomyces roseolilacinus</name>
    <dbReference type="NCBI Taxonomy" id="66904"/>
    <lineage>
        <taxon>Bacteria</taxon>
        <taxon>Bacillati</taxon>
        <taxon>Actinomycetota</taxon>
        <taxon>Actinomycetes</taxon>
        <taxon>Kitasatosporales</taxon>
        <taxon>Streptomycetaceae</taxon>
        <taxon>Streptomyces</taxon>
    </lineage>
</organism>
<dbReference type="SUPFAM" id="SSF52540">
    <property type="entry name" value="P-loop containing nucleoside triphosphate hydrolases"/>
    <property type="match status" value="1"/>
</dbReference>
<dbReference type="InterPro" id="IPR019734">
    <property type="entry name" value="TPR_rpt"/>
</dbReference>
<evidence type="ECO:0000313" key="1">
    <source>
        <dbReference type="EMBL" id="GGQ18777.1"/>
    </source>
</evidence>
<proteinExistence type="predicted"/>
<dbReference type="PRINTS" id="PR00364">
    <property type="entry name" value="DISEASERSIST"/>
</dbReference>
<protein>
    <submittedName>
        <fullName evidence="1">NTPase</fullName>
    </submittedName>
</protein>
<dbReference type="Proteomes" id="UP000654123">
    <property type="component" value="Unassembled WGS sequence"/>
</dbReference>
<dbReference type="PANTHER" id="PTHR47691:SF3">
    <property type="entry name" value="HTH-TYPE TRANSCRIPTIONAL REGULATOR RV0890C-RELATED"/>
    <property type="match status" value="1"/>
</dbReference>
<keyword evidence="2" id="KW-1185">Reference proteome</keyword>
<dbReference type="AlphaFoldDB" id="A0A918EL17"/>
<dbReference type="SUPFAM" id="SSF48452">
    <property type="entry name" value="TPR-like"/>
    <property type="match status" value="1"/>
</dbReference>
<dbReference type="SMART" id="SM00028">
    <property type="entry name" value="TPR"/>
    <property type="match status" value="3"/>
</dbReference>
<dbReference type="Pfam" id="PF13424">
    <property type="entry name" value="TPR_12"/>
    <property type="match status" value="1"/>
</dbReference>
<gene>
    <name evidence="1" type="ORF">GCM10010249_41770</name>
</gene>
<reference evidence="1" key="2">
    <citation type="submission" date="2020-09" db="EMBL/GenBank/DDBJ databases">
        <authorList>
            <person name="Sun Q."/>
            <person name="Ohkuma M."/>
        </authorList>
    </citation>
    <scope>NUCLEOTIDE SEQUENCE</scope>
    <source>
        <strain evidence="1">JCM 4335</strain>
    </source>
</reference>
<dbReference type="InterPro" id="IPR011990">
    <property type="entry name" value="TPR-like_helical_dom_sf"/>
</dbReference>
<dbReference type="EMBL" id="BMSV01000008">
    <property type="protein sequence ID" value="GGQ18777.1"/>
    <property type="molecule type" value="Genomic_DNA"/>
</dbReference>
<dbReference type="Gene3D" id="3.40.50.300">
    <property type="entry name" value="P-loop containing nucleotide triphosphate hydrolases"/>
    <property type="match status" value="1"/>
</dbReference>
<dbReference type="PANTHER" id="PTHR47691">
    <property type="entry name" value="REGULATOR-RELATED"/>
    <property type="match status" value="1"/>
</dbReference>
<dbReference type="InterPro" id="IPR027417">
    <property type="entry name" value="P-loop_NTPase"/>
</dbReference>